<evidence type="ECO:0000313" key="4">
    <source>
        <dbReference type="Proteomes" id="UP000239494"/>
    </source>
</evidence>
<keyword evidence="1" id="KW-1133">Transmembrane helix</keyword>
<dbReference type="EMBL" id="PVTF01000005">
    <property type="protein sequence ID" value="PRY41738.1"/>
    <property type="molecule type" value="Genomic_DNA"/>
</dbReference>
<keyword evidence="4" id="KW-1185">Reference proteome</keyword>
<feature type="transmembrane region" description="Helical" evidence="1">
    <location>
        <begin position="79"/>
        <end position="97"/>
    </location>
</feature>
<evidence type="ECO:0000313" key="3">
    <source>
        <dbReference type="EMBL" id="PRY41738.1"/>
    </source>
</evidence>
<dbReference type="RefSeq" id="WP_106188722.1">
    <property type="nucleotide sequence ID" value="NZ_PVTF01000005.1"/>
</dbReference>
<organism evidence="3 4">
    <name type="scientific">Umezawaea tangerina</name>
    <dbReference type="NCBI Taxonomy" id="84725"/>
    <lineage>
        <taxon>Bacteria</taxon>
        <taxon>Bacillati</taxon>
        <taxon>Actinomycetota</taxon>
        <taxon>Actinomycetes</taxon>
        <taxon>Pseudonocardiales</taxon>
        <taxon>Pseudonocardiaceae</taxon>
        <taxon>Umezawaea</taxon>
    </lineage>
</organism>
<gene>
    <name evidence="3" type="ORF">CLV43_105497</name>
</gene>
<name>A0A2T0T7Z1_9PSEU</name>
<evidence type="ECO:0008006" key="5">
    <source>
        <dbReference type="Google" id="ProtNLM"/>
    </source>
</evidence>
<keyword evidence="2" id="KW-0732">Signal</keyword>
<feature type="chain" id="PRO_5015429986" description="MYXO-CTERM domain-containing protein" evidence="2">
    <location>
        <begin position="31"/>
        <end position="106"/>
    </location>
</feature>
<evidence type="ECO:0000256" key="1">
    <source>
        <dbReference type="SAM" id="Phobius"/>
    </source>
</evidence>
<reference evidence="3 4" key="1">
    <citation type="submission" date="2018-03" db="EMBL/GenBank/DDBJ databases">
        <title>Genomic Encyclopedia of Archaeal and Bacterial Type Strains, Phase II (KMG-II): from individual species to whole genera.</title>
        <authorList>
            <person name="Goeker M."/>
        </authorList>
    </citation>
    <scope>NUCLEOTIDE SEQUENCE [LARGE SCALE GENOMIC DNA]</scope>
    <source>
        <strain evidence="3 4">DSM 44720</strain>
    </source>
</reference>
<dbReference type="AlphaFoldDB" id="A0A2T0T7Z1"/>
<keyword evidence="1" id="KW-0472">Membrane</keyword>
<feature type="signal peptide" evidence="2">
    <location>
        <begin position="1"/>
        <end position="30"/>
    </location>
</feature>
<keyword evidence="1" id="KW-0812">Transmembrane</keyword>
<comment type="caution">
    <text evidence="3">The sequence shown here is derived from an EMBL/GenBank/DDBJ whole genome shotgun (WGS) entry which is preliminary data.</text>
</comment>
<protein>
    <recommendedName>
        <fullName evidence="5">MYXO-CTERM domain-containing protein</fullName>
    </recommendedName>
</protein>
<proteinExistence type="predicted"/>
<dbReference type="Proteomes" id="UP000239494">
    <property type="component" value="Unassembled WGS sequence"/>
</dbReference>
<accession>A0A2T0T7Z1</accession>
<sequence length="106" mass="11009">MAIRVVRATLLTTFLALAFLLLVVAGSANASDRAPEDNLRLTTGTALLLAQTDTPSAPVADVSTVVQKSGPAADSTARTIDIVVVVALGALALWVWVRNSSTRKGH</sequence>
<evidence type="ECO:0000256" key="2">
    <source>
        <dbReference type="SAM" id="SignalP"/>
    </source>
</evidence>